<comment type="function">
    <text evidence="10">Catalyzes the ATP-dependent transfer of a sulfur to tRNA to produce 4-thiouridine in position 8 of tRNAs, which functions as a near-UV photosensor. Also catalyzes the transfer of sulfur to the sulfur carrier protein ThiS, forming ThiS-thiocarboxylate. This is a step in the synthesis of thiazole, in the thiamine biosynthesis pathway. The sulfur is donated as persulfide by IscS.</text>
</comment>
<feature type="binding site" evidence="10">
    <location>
        <begin position="183"/>
        <end position="184"/>
    </location>
    <ligand>
        <name>ATP</name>
        <dbReference type="ChEBI" id="CHEBI:30616"/>
    </ligand>
</feature>
<dbReference type="GO" id="GO:0140741">
    <property type="term" value="F:tRNA-uracil-4 sulfurtransferase activity"/>
    <property type="evidence" value="ECO:0007669"/>
    <property type="project" value="UniProtKB-EC"/>
</dbReference>
<evidence type="ECO:0000259" key="12">
    <source>
        <dbReference type="PROSITE" id="PS51165"/>
    </source>
</evidence>
<keyword evidence="9" id="KW-0676">Redox-active center</keyword>
<name>A0AAX4NFF4_9ARCH</name>
<comment type="pathway">
    <text evidence="10">Cofactor biosynthesis; thiamine diphosphate biosynthesis.</text>
</comment>
<evidence type="ECO:0000256" key="2">
    <source>
        <dbReference type="ARBA" id="ARBA00022555"/>
    </source>
</evidence>
<dbReference type="GeneID" id="95967340"/>
<dbReference type="InterPro" id="IPR001763">
    <property type="entry name" value="Rhodanese-like_dom"/>
</dbReference>
<dbReference type="Pfam" id="PF22025">
    <property type="entry name" value="ThiI_fer"/>
    <property type="match status" value="1"/>
</dbReference>
<dbReference type="AlphaFoldDB" id="A0AAX4NFF4"/>
<dbReference type="Pfam" id="PF02926">
    <property type="entry name" value="THUMP"/>
    <property type="match status" value="1"/>
</dbReference>
<dbReference type="GO" id="GO:0009229">
    <property type="term" value="P:thiamine diphosphate biosynthetic process"/>
    <property type="evidence" value="ECO:0007669"/>
    <property type="project" value="UniProtKB-UniRule"/>
</dbReference>
<keyword evidence="8" id="KW-1015">Disulfide bond</keyword>
<dbReference type="InterPro" id="IPR054173">
    <property type="entry name" value="ThiI_fer"/>
</dbReference>
<evidence type="ECO:0000256" key="7">
    <source>
        <dbReference type="ARBA" id="ARBA00022977"/>
    </source>
</evidence>
<evidence type="ECO:0000313" key="14">
    <source>
        <dbReference type="Proteomes" id="UP001451606"/>
    </source>
</evidence>
<dbReference type="InterPro" id="IPR004114">
    <property type="entry name" value="THUMP_dom"/>
</dbReference>
<dbReference type="GO" id="GO:0005829">
    <property type="term" value="C:cytosol"/>
    <property type="evidence" value="ECO:0007669"/>
    <property type="project" value="TreeGrafter"/>
</dbReference>
<evidence type="ECO:0000256" key="1">
    <source>
        <dbReference type="ARBA" id="ARBA00022490"/>
    </source>
</evidence>
<dbReference type="EMBL" id="CP133772">
    <property type="protein sequence ID" value="WYY00058.1"/>
    <property type="molecule type" value="Genomic_DNA"/>
</dbReference>
<dbReference type="Proteomes" id="UP001451606">
    <property type="component" value="Chromosome"/>
</dbReference>
<comment type="caution">
    <text evidence="10">Lacks conserved residue(s) required for the propagation of feature annotation.</text>
</comment>
<dbReference type="InterPro" id="IPR003720">
    <property type="entry name" value="tRNA_STrfase"/>
</dbReference>
<dbReference type="HAMAP" id="MF_00021">
    <property type="entry name" value="ThiI"/>
    <property type="match status" value="1"/>
</dbReference>
<evidence type="ECO:0000256" key="3">
    <source>
        <dbReference type="ARBA" id="ARBA00022679"/>
    </source>
</evidence>
<evidence type="ECO:0000256" key="5">
    <source>
        <dbReference type="ARBA" id="ARBA00022840"/>
    </source>
</evidence>
<proteinExistence type="inferred from homology"/>
<evidence type="ECO:0000256" key="10">
    <source>
        <dbReference type="HAMAP-Rule" id="MF_00021"/>
    </source>
</evidence>
<keyword evidence="2 10" id="KW-0820">tRNA-binding</keyword>
<dbReference type="PROSITE" id="PS50206">
    <property type="entry name" value="RHODANESE_3"/>
    <property type="match status" value="1"/>
</dbReference>
<evidence type="ECO:0000256" key="6">
    <source>
        <dbReference type="ARBA" id="ARBA00022884"/>
    </source>
</evidence>
<dbReference type="EC" id="2.8.1.4" evidence="10"/>
<feature type="binding site" evidence="10">
    <location>
        <position position="265"/>
    </location>
    <ligand>
        <name>ATP</name>
        <dbReference type="ChEBI" id="CHEBI:30616"/>
    </ligand>
</feature>
<dbReference type="Pfam" id="PF02568">
    <property type="entry name" value="ThiI"/>
    <property type="match status" value="1"/>
</dbReference>
<organism evidence="13 14">
    <name type="scientific">Oxyplasma meridianum</name>
    <dbReference type="NCBI Taxonomy" id="3073602"/>
    <lineage>
        <taxon>Archaea</taxon>
        <taxon>Methanobacteriati</taxon>
        <taxon>Thermoplasmatota</taxon>
        <taxon>Thermoplasmata</taxon>
        <taxon>Thermoplasmatales</taxon>
        <taxon>Thermoplasmataceae</taxon>
        <taxon>Oxyplasma</taxon>
    </lineage>
</organism>
<dbReference type="GO" id="GO:0052837">
    <property type="term" value="P:thiazole biosynthetic process"/>
    <property type="evidence" value="ECO:0007669"/>
    <property type="project" value="TreeGrafter"/>
</dbReference>
<dbReference type="GO" id="GO:0004810">
    <property type="term" value="F:CCA tRNA nucleotidyltransferase activity"/>
    <property type="evidence" value="ECO:0007669"/>
    <property type="project" value="InterPro"/>
</dbReference>
<dbReference type="GO" id="GO:0000049">
    <property type="term" value="F:tRNA binding"/>
    <property type="evidence" value="ECO:0007669"/>
    <property type="project" value="UniProtKB-UniRule"/>
</dbReference>
<comment type="catalytic activity">
    <reaction evidence="10">
        <text>[ThiS sulfur-carrier protein]-C-terminal Gly-Gly-AMP + S-sulfanyl-L-cysteinyl-[cysteine desulfurase] + AH2 = [ThiS sulfur-carrier protein]-C-terminal-Gly-aminoethanethioate + L-cysteinyl-[cysteine desulfurase] + A + AMP + 2 H(+)</text>
        <dbReference type="Rhea" id="RHEA:43340"/>
        <dbReference type="Rhea" id="RHEA-COMP:12157"/>
        <dbReference type="Rhea" id="RHEA-COMP:12158"/>
        <dbReference type="Rhea" id="RHEA-COMP:12910"/>
        <dbReference type="Rhea" id="RHEA-COMP:19908"/>
        <dbReference type="ChEBI" id="CHEBI:13193"/>
        <dbReference type="ChEBI" id="CHEBI:15378"/>
        <dbReference type="ChEBI" id="CHEBI:17499"/>
        <dbReference type="ChEBI" id="CHEBI:29950"/>
        <dbReference type="ChEBI" id="CHEBI:61963"/>
        <dbReference type="ChEBI" id="CHEBI:90618"/>
        <dbReference type="ChEBI" id="CHEBI:232372"/>
        <dbReference type="ChEBI" id="CHEBI:456215"/>
    </reaction>
</comment>
<protein>
    <recommendedName>
        <fullName evidence="10">tRNA sulfurtransferase</fullName>
        <ecNumber evidence="10">2.8.1.4</ecNumber>
    </recommendedName>
    <alternativeName>
        <fullName evidence="10">Sulfur carrier protein ThiS sulfurtransferase</fullName>
    </alternativeName>
    <alternativeName>
        <fullName evidence="10">Thiamine biosynthesis protein ThiI</fullName>
    </alternativeName>
    <alternativeName>
        <fullName evidence="10">tRNA 4-thiouridine synthase</fullName>
    </alternativeName>
</protein>
<gene>
    <name evidence="10" type="primary">thiI</name>
    <name evidence="13" type="ORF">OXIME_000611</name>
</gene>
<dbReference type="PANTHER" id="PTHR43209">
    <property type="entry name" value="TRNA SULFURTRANSFERASE"/>
    <property type="match status" value="1"/>
</dbReference>
<feature type="domain" description="THUMP" evidence="12">
    <location>
        <begin position="63"/>
        <end position="165"/>
    </location>
</feature>
<dbReference type="GO" id="GO:0002937">
    <property type="term" value="P:tRNA 4-thiouridine biosynthesis"/>
    <property type="evidence" value="ECO:0007669"/>
    <property type="project" value="TreeGrafter"/>
</dbReference>
<dbReference type="GO" id="GO:0005524">
    <property type="term" value="F:ATP binding"/>
    <property type="evidence" value="ECO:0007669"/>
    <property type="project" value="UniProtKB-UniRule"/>
</dbReference>
<keyword evidence="1 10" id="KW-0963">Cytoplasm</keyword>
<dbReference type="GO" id="GO:0009228">
    <property type="term" value="P:thiamine biosynthetic process"/>
    <property type="evidence" value="ECO:0007669"/>
    <property type="project" value="UniProtKB-KW"/>
</dbReference>
<dbReference type="InterPro" id="IPR050102">
    <property type="entry name" value="tRNA_sulfurtransferase_ThiI"/>
</dbReference>
<dbReference type="InterPro" id="IPR020536">
    <property type="entry name" value="ThiI_AANH"/>
</dbReference>
<comment type="subcellular location">
    <subcellularLocation>
        <location evidence="10">Cytoplasm</location>
    </subcellularLocation>
</comment>
<dbReference type="PROSITE" id="PS51165">
    <property type="entry name" value="THUMP"/>
    <property type="match status" value="1"/>
</dbReference>
<dbReference type="CDD" id="cd11716">
    <property type="entry name" value="THUMP_ThiI"/>
    <property type="match status" value="1"/>
</dbReference>
<feature type="binding site" evidence="10">
    <location>
        <position position="287"/>
    </location>
    <ligand>
        <name>ATP</name>
        <dbReference type="ChEBI" id="CHEBI:30616"/>
    </ligand>
</feature>
<dbReference type="SUPFAM" id="SSF143437">
    <property type="entry name" value="THUMP domain-like"/>
    <property type="match status" value="1"/>
</dbReference>
<reference evidence="13 14" key="1">
    <citation type="submission" date="2023-09" db="EMBL/GenBank/DDBJ databases">
        <authorList>
            <person name="Golyshina O.V."/>
            <person name="Lunev E.A."/>
            <person name="Bargiela R."/>
            <person name="Gaines M.C."/>
            <person name="Daum B."/>
            <person name="Bale N.J."/>
            <person name="Koenen M."/>
            <person name="Sinninghe Damst J.S."/>
            <person name="Yakimov M."/>
            <person name="Golyshin P.N."/>
        </authorList>
    </citation>
    <scope>NUCLEOTIDE SEQUENCE [LARGE SCALE GENOMIC DNA]</scope>
    <source>
        <strain evidence="13 14">M1</strain>
    </source>
</reference>
<accession>A0AAX4NFF4</accession>
<dbReference type="SUPFAM" id="SSF52402">
    <property type="entry name" value="Adenine nucleotide alpha hydrolases-like"/>
    <property type="match status" value="1"/>
</dbReference>
<dbReference type="KEGG" id="omr:OXIME_000611"/>
<keyword evidence="7 10" id="KW-0784">Thiamine biosynthesis</keyword>
<dbReference type="Gene3D" id="3.40.50.620">
    <property type="entry name" value="HUPs"/>
    <property type="match status" value="1"/>
</dbReference>
<keyword evidence="4 10" id="KW-0547">Nucleotide-binding</keyword>
<evidence type="ECO:0000256" key="9">
    <source>
        <dbReference type="ARBA" id="ARBA00023284"/>
    </source>
</evidence>
<evidence type="ECO:0000259" key="11">
    <source>
        <dbReference type="PROSITE" id="PS50206"/>
    </source>
</evidence>
<evidence type="ECO:0000256" key="4">
    <source>
        <dbReference type="ARBA" id="ARBA00022741"/>
    </source>
</evidence>
<sequence length="488" mass="54649">MNFEDPIYIIRYSEIGLKGPRARNRMEQTLVKNILEGLRKKGQNAVIKREKGRIYLSSYSRDDIVSYVLERTMGIKTFSLAITGKINGLSDIVDGSVDLYSSKIHGKTYAVRSHRRGTHTFRSSDIVRGVGDALYPYSSGVDLKNPDLEIFIEVRDNRVYFFNSKIKGPGGLPLGSEGKLTALVSGGIDSPVAAWQMMKRGCPVDIVFCSLAHPQDTIGMIKSIIPLYEDWGHGYNARIHIVDCSMLIDELTLSGKYTLPNIEFKRAIYMLAKKIGLASGSCGIITGESVGQVSSQTPENLMAIQSGFDFPIYRPLISWDKDETTDLARRIGTFTGENIGEYCALFAEKPVIKAKVSDINREMVNYKLTEDILRLSITLRSSDLVEYYRTLLRENAEQTEVPEEAVLVDLGSSYGDSPIPNSVKVHPAEIREFVNRNGRDRVYLLFCKKGLQSTHWSGILRSEGIKAFHTTESKLREKLATGKVKDQY</sequence>
<dbReference type="RefSeq" id="WP_393972010.1">
    <property type="nucleotide sequence ID" value="NZ_CP133772.1"/>
</dbReference>
<feature type="active site" description="Cysteine persulfide intermediate" evidence="10">
    <location>
        <position position="447"/>
    </location>
</feature>
<keyword evidence="6 10" id="KW-0694">RNA-binding</keyword>
<dbReference type="PANTHER" id="PTHR43209:SF1">
    <property type="entry name" value="TRNA SULFURTRANSFERASE"/>
    <property type="match status" value="1"/>
</dbReference>
<feature type="domain" description="Rhodanese" evidence="11">
    <location>
        <begin position="401"/>
        <end position="472"/>
    </location>
</feature>
<evidence type="ECO:0000313" key="13">
    <source>
        <dbReference type="EMBL" id="WYY00058.1"/>
    </source>
</evidence>
<dbReference type="Gene3D" id="3.30.2130.30">
    <property type="match status" value="1"/>
</dbReference>
<comment type="catalytic activity">
    <reaction evidence="10">
        <text>[ThiI sulfur-carrier protein]-S-sulfanyl-L-cysteine + a uridine in tRNA + 2 reduced [2Fe-2S]-[ferredoxin] + ATP + H(+) = [ThiI sulfur-carrier protein]-L-cysteine + a 4-thiouridine in tRNA + 2 oxidized [2Fe-2S]-[ferredoxin] + AMP + diphosphate</text>
        <dbReference type="Rhea" id="RHEA:24176"/>
        <dbReference type="Rhea" id="RHEA-COMP:10000"/>
        <dbReference type="Rhea" id="RHEA-COMP:10001"/>
        <dbReference type="Rhea" id="RHEA-COMP:13337"/>
        <dbReference type="Rhea" id="RHEA-COMP:13338"/>
        <dbReference type="Rhea" id="RHEA-COMP:13339"/>
        <dbReference type="Rhea" id="RHEA-COMP:13340"/>
        <dbReference type="ChEBI" id="CHEBI:15378"/>
        <dbReference type="ChEBI" id="CHEBI:29950"/>
        <dbReference type="ChEBI" id="CHEBI:30616"/>
        <dbReference type="ChEBI" id="CHEBI:33019"/>
        <dbReference type="ChEBI" id="CHEBI:33737"/>
        <dbReference type="ChEBI" id="CHEBI:33738"/>
        <dbReference type="ChEBI" id="CHEBI:61963"/>
        <dbReference type="ChEBI" id="CHEBI:65315"/>
        <dbReference type="ChEBI" id="CHEBI:136798"/>
        <dbReference type="ChEBI" id="CHEBI:456215"/>
        <dbReference type="EC" id="2.8.1.4"/>
    </reaction>
</comment>
<keyword evidence="3 10" id="KW-0808">Transferase</keyword>
<dbReference type="InterPro" id="IPR014729">
    <property type="entry name" value="Rossmann-like_a/b/a_fold"/>
</dbReference>
<comment type="similarity">
    <text evidence="10">Belongs to the ThiI family.</text>
</comment>
<feature type="binding site" evidence="10">
    <location>
        <position position="296"/>
    </location>
    <ligand>
        <name>ATP</name>
        <dbReference type="ChEBI" id="CHEBI:30616"/>
    </ligand>
</feature>
<evidence type="ECO:0000256" key="8">
    <source>
        <dbReference type="ARBA" id="ARBA00023157"/>
    </source>
</evidence>
<keyword evidence="5 10" id="KW-0067">ATP-binding</keyword>
<dbReference type="SMART" id="SM00981">
    <property type="entry name" value="THUMP"/>
    <property type="match status" value="1"/>
</dbReference>
<keyword evidence="14" id="KW-1185">Reference proteome</keyword>
<dbReference type="InterPro" id="IPR049962">
    <property type="entry name" value="THUMP_ThiI"/>
</dbReference>